<dbReference type="EMBL" id="LHQL01000001">
    <property type="protein sequence ID" value="OOQ54675.1"/>
    <property type="molecule type" value="Genomic_DNA"/>
</dbReference>
<evidence type="ECO:0000256" key="1">
    <source>
        <dbReference type="ARBA" id="ARBA00023015"/>
    </source>
</evidence>
<protein>
    <submittedName>
        <fullName evidence="6">TetR family transcriptional regulator</fullName>
    </submittedName>
    <submittedName>
        <fullName evidence="7">TetR/AcrR family transcriptional regulator</fullName>
    </submittedName>
</protein>
<dbReference type="Proteomes" id="UP000190306">
    <property type="component" value="Chromosome"/>
</dbReference>
<evidence type="ECO:0000313" key="9">
    <source>
        <dbReference type="Proteomes" id="UP000502504"/>
    </source>
</evidence>
<keyword evidence="8" id="KW-1185">Reference proteome</keyword>
<dbReference type="GO" id="GO:0045892">
    <property type="term" value="P:negative regulation of DNA-templated transcription"/>
    <property type="evidence" value="ECO:0007669"/>
    <property type="project" value="UniProtKB-ARBA"/>
</dbReference>
<dbReference type="InterPro" id="IPR009057">
    <property type="entry name" value="Homeodomain-like_sf"/>
</dbReference>
<evidence type="ECO:0000259" key="5">
    <source>
        <dbReference type="PROSITE" id="PS50977"/>
    </source>
</evidence>
<dbReference type="InterPro" id="IPR001647">
    <property type="entry name" value="HTH_TetR"/>
</dbReference>
<dbReference type="AlphaFoldDB" id="A0AAE6Y3E5"/>
<evidence type="ECO:0000313" key="6">
    <source>
        <dbReference type="EMBL" id="OOQ54675.1"/>
    </source>
</evidence>
<dbReference type="PANTHER" id="PTHR30055:SF146">
    <property type="entry name" value="HTH-TYPE TRANSCRIPTIONAL DUAL REGULATOR CECR"/>
    <property type="match status" value="1"/>
</dbReference>
<dbReference type="Pfam" id="PF00440">
    <property type="entry name" value="TetR_N"/>
    <property type="match status" value="1"/>
</dbReference>
<feature type="domain" description="HTH tetR-type" evidence="5">
    <location>
        <begin position="17"/>
        <end position="77"/>
    </location>
</feature>
<evidence type="ECO:0000256" key="4">
    <source>
        <dbReference type="PROSITE-ProRule" id="PRU00335"/>
    </source>
</evidence>
<evidence type="ECO:0000313" key="7">
    <source>
        <dbReference type="EMBL" id="QIT42311.1"/>
    </source>
</evidence>
<organism evidence="7 9">
    <name type="scientific">Streptomyces antibioticus</name>
    <dbReference type="NCBI Taxonomy" id="1890"/>
    <lineage>
        <taxon>Bacteria</taxon>
        <taxon>Bacillati</taxon>
        <taxon>Actinomycetota</taxon>
        <taxon>Actinomycetes</taxon>
        <taxon>Kitasatosporales</taxon>
        <taxon>Streptomycetaceae</taxon>
        <taxon>Streptomyces</taxon>
    </lineage>
</organism>
<dbReference type="Gene3D" id="1.10.10.60">
    <property type="entry name" value="Homeodomain-like"/>
    <property type="match status" value="1"/>
</dbReference>
<dbReference type="InterPro" id="IPR039536">
    <property type="entry name" value="TetR_C_Proteobacteria"/>
</dbReference>
<evidence type="ECO:0000256" key="3">
    <source>
        <dbReference type="ARBA" id="ARBA00023163"/>
    </source>
</evidence>
<dbReference type="PROSITE" id="PS50977">
    <property type="entry name" value="HTH_TETR_2"/>
    <property type="match status" value="1"/>
</dbReference>
<dbReference type="GO" id="GO:0000976">
    <property type="term" value="F:transcription cis-regulatory region binding"/>
    <property type="evidence" value="ECO:0007669"/>
    <property type="project" value="TreeGrafter"/>
</dbReference>
<accession>A0AAE6Y3E5</accession>
<reference evidence="6 8" key="1">
    <citation type="submission" date="2015-07" db="EMBL/GenBank/DDBJ databases">
        <title>Draft Genome Sequence of Streptomyces antibioticus, IMRU 3720 reveals insights in the evolution of actinomycin biosynthetic gene clusters in Streptomyces.</title>
        <authorList>
            <person name="Crnovcic I."/>
            <person name="Ruckert C."/>
            <person name="Kalinowksi J."/>
            <person name="Keller U."/>
        </authorList>
    </citation>
    <scope>NUCLEOTIDE SEQUENCE [LARGE SCALE GENOMIC DNA]</scope>
    <source>
        <strain evidence="6 8">DSM 41481</strain>
    </source>
</reference>
<dbReference type="Proteomes" id="UP000502504">
    <property type="component" value="Chromosome"/>
</dbReference>
<dbReference type="Gene3D" id="1.10.357.10">
    <property type="entry name" value="Tetracycline Repressor, domain 2"/>
    <property type="match status" value="1"/>
</dbReference>
<dbReference type="InterPro" id="IPR036271">
    <property type="entry name" value="Tet_transcr_reg_TetR-rel_C_sf"/>
</dbReference>
<dbReference type="SUPFAM" id="SSF48498">
    <property type="entry name" value="Tetracyclin repressor-like, C-terminal domain"/>
    <property type="match status" value="1"/>
</dbReference>
<dbReference type="Pfam" id="PF14246">
    <property type="entry name" value="TetR_C_7"/>
    <property type="match status" value="1"/>
</dbReference>
<reference evidence="7 9" key="2">
    <citation type="submission" date="2020-03" db="EMBL/GenBank/DDBJ databases">
        <title>Is there a link between lipid content and antibiotic production in Streptomyces?</title>
        <authorList>
            <person name="David M."/>
            <person name="Lejeune C."/>
            <person name="Abreu S."/>
            <person name="Thibessard A."/>
            <person name="Leblond P."/>
            <person name="Chaminade P."/>
            <person name="Virolle M.-J."/>
        </authorList>
    </citation>
    <scope>NUCLEOTIDE SEQUENCE [LARGE SCALE GENOMIC DNA]</scope>
    <source>
        <strain evidence="7 9">DSM 41481</strain>
    </source>
</reference>
<dbReference type="EMBL" id="CP050692">
    <property type="protein sequence ID" value="QIT42311.1"/>
    <property type="molecule type" value="Genomic_DNA"/>
</dbReference>
<keyword evidence="2 4" id="KW-0238">DNA-binding</keyword>
<dbReference type="FunFam" id="1.10.10.60:FF:000141">
    <property type="entry name" value="TetR family transcriptional regulator"/>
    <property type="match status" value="1"/>
</dbReference>
<dbReference type="PRINTS" id="PR00455">
    <property type="entry name" value="HTHTETR"/>
</dbReference>
<sequence length="222" mass="24088">MGSVESSGAGGVTRGRVDKRQAILDAAFTVFARRGYAQACVQEIAEEARVAKPTVYSHLRDKETLFRHTVELAADALAAESLAAVERLRTLGPDGDLRAALTDLARRLLTVCCGERSRALRSLTYAQVSQFPDLIDTVQERTAHRPRAALADRLARLSLAGRLRGGDPERAAEHFFALLTGPLESRSRLGTRRVPAAELRDVAEAAVDVFLRAYGADEPASH</sequence>
<gene>
    <name evidence="6" type="ORF">AFM16_01050</name>
    <name evidence="7" type="ORF">HCX60_01205</name>
</gene>
<dbReference type="PANTHER" id="PTHR30055">
    <property type="entry name" value="HTH-TYPE TRANSCRIPTIONAL REGULATOR RUTR"/>
    <property type="match status" value="1"/>
</dbReference>
<dbReference type="SUPFAM" id="SSF46689">
    <property type="entry name" value="Homeodomain-like"/>
    <property type="match status" value="1"/>
</dbReference>
<proteinExistence type="predicted"/>
<dbReference type="InterPro" id="IPR050109">
    <property type="entry name" value="HTH-type_TetR-like_transc_reg"/>
</dbReference>
<evidence type="ECO:0000313" key="8">
    <source>
        <dbReference type="Proteomes" id="UP000190306"/>
    </source>
</evidence>
<keyword evidence="3" id="KW-0804">Transcription</keyword>
<dbReference type="GO" id="GO:0003700">
    <property type="term" value="F:DNA-binding transcription factor activity"/>
    <property type="evidence" value="ECO:0007669"/>
    <property type="project" value="TreeGrafter"/>
</dbReference>
<evidence type="ECO:0000256" key="2">
    <source>
        <dbReference type="ARBA" id="ARBA00023125"/>
    </source>
</evidence>
<keyword evidence="1" id="KW-0805">Transcription regulation</keyword>
<feature type="DNA-binding region" description="H-T-H motif" evidence="4">
    <location>
        <begin position="40"/>
        <end position="59"/>
    </location>
</feature>
<name>A0AAE6Y3E5_STRAT</name>
<dbReference type="RefSeq" id="WP_078631706.1">
    <property type="nucleotide sequence ID" value="NZ_CM007717.1"/>
</dbReference>